<organism evidence="5 6">
    <name type="scientific">Elysia crispata</name>
    <name type="common">lettuce slug</name>
    <dbReference type="NCBI Taxonomy" id="231223"/>
    <lineage>
        <taxon>Eukaryota</taxon>
        <taxon>Metazoa</taxon>
        <taxon>Spiralia</taxon>
        <taxon>Lophotrochozoa</taxon>
        <taxon>Mollusca</taxon>
        <taxon>Gastropoda</taxon>
        <taxon>Heterobranchia</taxon>
        <taxon>Euthyneura</taxon>
        <taxon>Panpulmonata</taxon>
        <taxon>Sacoglossa</taxon>
        <taxon>Placobranchoidea</taxon>
        <taxon>Plakobranchidae</taxon>
        <taxon>Elysia</taxon>
    </lineage>
</organism>
<dbReference type="PANTHER" id="PTHR10519:SF77">
    <property type="entry name" value="GAMMA-AMINOBUTYRIC ACID TYPE B RECEPTOR SUBUNIT 1"/>
    <property type="match status" value="1"/>
</dbReference>
<dbReference type="Proteomes" id="UP001283361">
    <property type="component" value="Unassembled WGS sequence"/>
</dbReference>
<name>A0AAE0YBE3_9GAST</name>
<keyword evidence="1" id="KW-0297">G-protein coupled receptor</keyword>
<keyword evidence="6" id="KW-1185">Reference proteome</keyword>
<evidence type="ECO:0000256" key="2">
    <source>
        <dbReference type="ARBA" id="ARBA00023170"/>
    </source>
</evidence>
<sequence length="112" mass="13249">METATSCQVYHNKKQRQEICDVYYFHECQILYGQHALHGKKKVWFIIGWYQDNWYKVEDNRHICTMDQLKEAVKGPFITESTILHQEPRLTEVGMVTAQQFTEPLDTACQHA</sequence>
<dbReference type="EMBL" id="JAWDGP010006501">
    <property type="protein sequence ID" value="KAK3739788.1"/>
    <property type="molecule type" value="Genomic_DNA"/>
</dbReference>
<accession>A0AAE0YBE3</accession>
<gene>
    <name evidence="5" type="ORF">RRG08_033936</name>
</gene>
<evidence type="ECO:0000256" key="4">
    <source>
        <dbReference type="ARBA" id="ARBA00023224"/>
    </source>
</evidence>
<dbReference type="InterPro" id="IPR002455">
    <property type="entry name" value="GPCR3_GABA-B"/>
</dbReference>
<dbReference type="Gene3D" id="3.40.50.2300">
    <property type="match status" value="2"/>
</dbReference>
<evidence type="ECO:0000256" key="1">
    <source>
        <dbReference type="ARBA" id="ARBA00023040"/>
    </source>
</evidence>
<keyword evidence="3" id="KW-0325">Glycoprotein</keyword>
<protein>
    <submittedName>
        <fullName evidence="5">Uncharacterized protein</fullName>
    </submittedName>
</protein>
<reference evidence="5" key="1">
    <citation type="journal article" date="2023" name="G3 (Bethesda)">
        <title>A reference genome for the long-term kleptoplast-retaining sea slug Elysia crispata morphotype clarki.</title>
        <authorList>
            <person name="Eastman K.E."/>
            <person name="Pendleton A.L."/>
            <person name="Shaikh M.A."/>
            <person name="Suttiyut T."/>
            <person name="Ogas R."/>
            <person name="Tomko P."/>
            <person name="Gavelis G."/>
            <person name="Widhalm J.R."/>
            <person name="Wisecaver J.H."/>
        </authorList>
    </citation>
    <scope>NUCLEOTIDE SEQUENCE</scope>
    <source>
        <strain evidence="5">ECLA1</strain>
    </source>
</reference>
<keyword evidence="2" id="KW-0675">Receptor</keyword>
<dbReference type="PANTHER" id="PTHR10519">
    <property type="entry name" value="GABA-B RECEPTOR"/>
    <property type="match status" value="1"/>
</dbReference>
<dbReference type="GO" id="GO:0004965">
    <property type="term" value="F:G protein-coupled GABA receptor activity"/>
    <property type="evidence" value="ECO:0007669"/>
    <property type="project" value="InterPro"/>
</dbReference>
<evidence type="ECO:0000313" key="5">
    <source>
        <dbReference type="EMBL" id="KAK3739788.1"/>
    </source>
</evidence>
<dbReference type="AlphaFoldDB" id="A0AAE0YBE3"/>
<keyword evidence="4" id="KW-0807">Transducer</keyword>
<dbReference type="GO" id="GO:0007214">
    <property type="term" value="P:gamma-aminobutyric acid signaling pathway"/>
    <property type="evidence" value="ECO:0007669"/>
    <property type="project" value="TreeGrafter"/>
</dbReference>
<dbReference type="GO" id="GO:0038039">
    <property type="term" value="C:G protein-coupled receptor heterodimeric complex"/>
    <property type="evidence" value="ECO:0007669"/>
    <property type="project" value="TreeGrafter"/>
</dbReference>
<evidence type="ECO:0000313" key="6">
    <source>
        <dbReference type="Proteomes" id="UP001283361"/>
    </source>
</evidence>
<evidence type="ECO:0000256" key="3">
    <source>
        <dbReference type="ARBA" id="ARBA00023180"/>
    </source>
</evidence>
<proteinExistence type="predicted"/>
<comment type="caution">
    <text evidence="5">The sequence shown here is derived from an EMBL/GenBank/DDBJ whole genome shotgun (WGS) entry which is preliminary data.</text>
</comment>